<dbReference type="InterPro" id="IPR011990">
    <property type="entry name" value="TPR-like_helical_dom_sf"/>
</dbReference>
<keyword evidence="3" id="KW-1185">Reference proteome</keyword>
<reference evidence="2" key="1">
    <citation type="submission" date="2023-03" db="EMBL/GenBank/DDBJ databases">
        <title>Massive genome expansion in bonnet fungi (Mycena s.s.) driven by repeated elements and novel gene families across ecological guilds.</title>
        <authorList>
            <consortium name="Lawrence Berkeley National Laboratory"/>
            <person name="Harder C.B."/>
            <person name="Miyauchi S."/>
            <person name="Viragh M."/>
            <person name="Kuo A."/>
            <person name="Thoen E."/>
            <person name="Andreopoulos B."/>
            <person name="Lu D."/>
            <person name="Skrede I."/>
            <person name="Drula E."/>
            <person name="Henrissat B."/>
            <person name="Morin E."/>
            <person name="Kohler A."/>
            <person name="Barry K."/>
            <person name="LaButti K."/>
            <person name="Morin E."/>
            <person name="Salamov A."/>
            <person name="Lipzen A."/>
            <person name="Mereny Z."/>
            <person name="Hegedus B."/>
            <person name="Baldrian P."/>
            <person name="Stursova M."/>
            <person name="Weitz H."/>
            <person name="Taylor A."/>
            <person name="Grigoriev I.V."/>
            <person name="Nagy L.G."/>
            <person name="Martin F."/>
            <person name="Kauserud H."/>
        </authorList>
    </citation>
    <scope>NUCLEOTIDE SEQUENCE</scope>
    <source>
        <strain evidence="2">CBHHK188m</strain>
    </source>
</reference>
<accession>A0AAD7KIQ6</accession>
<dbReference type="SMART" id="SM00028">
    <property type="entry name" value="TPR"/>
    <property type="match status" value="3"/>
</dbReference>
<protein>
    <submittedName>
        <fullName evidence="2">CHAT domain-containing protein</fullName>
    </submittedName>
</protein>
<dbReference type="Proteomes" id="UP001215280">
    <property type="component" value="Unassembled WGS sequence"/>
</dbReference>
<dbReference type="InterPro" id="IPR019734">
    <property type="entry name" value="TPR_rpt"/>
</dbReference>
<evidence type="ECO:0000259" key="1">
    <source>
        <dbReference type="Pfam" id="PF12770"/>
    </source>
</evidence>
<evidence type="ECO:0000313" key="3">
    <source>
        <dbReference type="Proteomes" id="UP001215280"/>
    </source>
</evidence>
<evidence type="ECO:0000313" key="2">
    <source>
        <dbReference type="EMBL" id="KAJ7783932.1"/>
    </source>
</evidence>
<dbReference type="SUPFAM" id="SSF48452">
    <property type="entry name" value="TPR-like"/>
    <property type="match status" value="1"/>
</dbReference>
<organism evidence="2 3">
    <name type="scientific">Mycena maculata</name>
    <dbReference type="NCBI Taxonomy" id="230809"/>
    <lineage>
        <taxon>Eukaryota</taxon>
        <taxon>Fungi</taxon>
        <taxon>Dikarya</taxon>
        <taxon>Basidiomycota</taxon>
        <taxon>Agaricomycotina</taxon>
        <taxon>Agaricomycetes</taxon>
        <taxon>Agaricomycetidae</taxon>
        <taxon>Agaricales</taxon>
        <taxon>Marasmiineae</taxon>
        <taxon>Mycenaceae</taxon>
        <taxon>Mycena</taxon>
    </lineage>
</organism>
<dbReference type="Gene3D" id="1.25.40.10">
    <property type="entry name" value="Tetratricopeptide repeat domain"/>
    <property type="match status" value="2"/>
</dbReference>
<gene>
    <name evidence="2" type="ORF">DFH07DRAFT_935389</name>
</gene>
<name>A0AAD7KIQ6_9AGAR</name>
<feature type="domain" description="CHAT" evidence="1">
    <location>
        <begin position="815"/>
        <end position="948"/>
    </location>
</feature>
<dbReference type="PANTHER" id="PTHR19959:SF119">
    <property type="entry name" value="FUNGAL LIPASE-LIKE DOMAIN-CONTAINING PROTEIN"/>
    <property type="match status" value="1"/>
</dbReference>
<dbReference type="EMBL" id="JARJLG010000002">
    <property type="protein sequence ID" value="KAJ7783932.1"/>
    <property type="molecule type" value="Genomic_DNA"/>
</dbReference>
<dbReference type="Pfam" id="PF13374">
    <property type="entry name" value="TPR_10"/>
    <property type="match status" value="3"/>
</dbReference>
<comment type="caution">
    <text evidence="2">The sequence shown here is derived from an EMBL/GenBank/DDBJ whole genome shotgun (WGS) entry which is preliminary data.</text>
</comment>
<dbReference type="PANTHER" id="PTHR19959">
    <property type="entry name" value="KINESIN LIGHT CHAIN"/>
    <property type="match status" value="1"/>
</dbReference>
<dbReference type="AlphaFoldDB" id="A0AAD7KIQ6"/>
<proteinExistence type="predicted"/>
<sequence length="948" mass="104704">MISTLPSFCFRRLHTACYLHMKNLRGNLRDVQVATVIAAATTVGVDRIQSLLSMHTDLLTIEDVPMDMMELASDILTHFNQAVDSMTLNNSIFLHREALAFPGRHPEHWKSLLELSEALLIEFRVAGDMKALQEAVSLLRELHLIQPNRWASLCMALMMEGTQTSNDLQMPEIWALCQKAIESDAETMALGISGTNLVQVFEQSGKPSDLDAGIAQLKEAQFRLSWGHPGCGSSLSDVASAVWTRSLNNLAVAVWTRFEQQGDAQDLDEAIHLHREALGLFPSRDPNRGRSLNNLASALQTRFEQRGDAQDFDEAIHIHREALALCPSPHPNHGSSLSNLASAVQTRFEQWGDAQDLDEAIQLDQQALTLCPSPHPNRGNCLISLASAVHTRFQQQGDAQDINEAIQLYREALTLRPSPHPNRGSSLNNLANAVQTRFQQQGDAQDIDEAIQLYQEALTLCPSPHPNRGSSLNNLAILLVCSYEHGRDPNHLNDAFALFQEASLYLSSSLLTRFQHTHHWASTAARYHHPSALPAYHVAINLLPRLAALHSGLRFRQQLLTALKSTDLVSEAAVCAVGLSQYATAVEFLEATRSVFWSQALHLRTPLNRLESSHPDLASRIAALARELEQASFRDTRRNLPTDRQHEAISIELEGTRYQHLNKDWEQAISSAQILAGFDDFMQPKGIIALKQAAVHGPIAILNAGKSSGHALLVKPFGEVQCVALPDISLSGVEFLLKLLRALLSTSSFDLVEFMMKNFHGHNTAPRGLVEARILARQEVLDNTSFNDVFQNILTDLWECMVRPVLDALNLKPESKFSPLPGTRTELKRIQDSVPEQWLTTLGDTTPATVATVLAHLRESSIVHFACHGTQDESNPLDSGLVLTDGQLKVSEIMHKLDGSQGIRKSMALAFLSACETAKGDDQVPDEAIHLAATLLFAGFRGVVATMW</sequence>
<dbReference type="InterPro" id="IPR024983">
    <property type="entry name" value="CHAT_dom"/>
</dbReference>
<dbReference type="Pfam" id="PF12770">
    <property type="entry name" value="CHAT"/>
    <property type="match status" value="1"/>
</dbReference>